<comment type="caution">
    <text evidence="11">The sequence shown here is derived from an EMBL/GenBank/DDBJ whole genome shotgun (WGS) entry which is preliminary data.</text>
</comment>
<keyword evidence="5" id="KW-0963">Cytoplasm</keyword>
<protein>
    <recommendedName>
        <fullName evidence="9">Pyroglutamyl-peptidase I</fullName>
        <ecNumber evidence="9">3.4.19.3</ecNumber>
    </recommendedName>
</protein>
<dbReference type="InterPro" id="IPR033693">
    <property type="entry name" value="PGPEP1_Glu_AS"/>
</dbReference>
<evidence type="ECO:0000256" key="2">
    <source>
        <dbReference type="ARBA" id="ARBA00002280"/>
    </source>
</evidence>
<keyword evidence="8" id="KW-0788">Thiol protease</keyword>
<feature type="active site" evidence="10">
    <location>
        <position position="146"/>
    </location>
</feature>
<organism evidence="11 12">
    <name type="scientific">Georgenia halotolerans</name>
    <dbReference type="NCBI Taxonomy" id="3028317"/>
    <lineage>
        <taxon>Bacteria</taxon>
        <taxon>Bacillati</taxon>
        <taxon>Actinomycetota</taxon>
        <taxon>Actinomycetes</taxon>
        <taxon>Micrococcales</taxon>
        <taxon>Bogoriellaceae</taxon>
        <taxon>Georgenia</taxon>
    </lineage>
</organism>
<evidence type="ECO:0000256" key="1">
    <source>
        <dbReference type="ARBA" id="ARBA00001770"/>
    </source>
</evidence>
<evidence type="ECO:0000313" key="12">
    <source>
        <dbReference type="Proteomes" id="UP001165561"/>
    </source>
</evidence>
<dbReference type="Proteomes" id="UP001165561">
    <property type="component" value="Unassembled WGS sequence"/>
</dbReference>
<dbReference type="InterPro" id="IPR000816">
    <property type="entry name" value="Peptidase_C15"/>
</dbReference>
<evidence type="ECO:0000256" key="8">
    <source>
        <dbReference type="ARBA" id="ARBA00022807"/>
    </source>
</evidence>
<sequence>MTDRPTAVVTGFGAFGPHRVNPSWSAVELLRDAGVPDVRLVTEQLPVSFARATARIGELVAEHEPAVVLCTGLAASRDVLSLERLAVNLADAPVPDVDGAQPVDERVLPEGPAALFTTLPVKAAAARLQEEGISVELSLSAGTYVCNAVMLAALHASSATAARVGFVHVPPVERLDPARAAQALEVVLRTAVTRSTDTARAGGRVD</sequence>
<evidence type="ECO:0000256" key="5">
    <source>
        <dbReference type="ARBA" id="ARBA00022490"/>
    </source>
</evidence>
<dbReference type="CDD" id="cd00501">
    <property type="entry name" value="Peptidase_C15"/>
    <property type="match status" value="1"/>
</dbReference>
<dbReference type="PANTHER" id="PTHR23402:SF1">
    <property type="entry name" value="PYROGLUTAMYL-PEPTIDASE I"/>
    <property type="match status" value="1"/>
</dbReference>
<gene>
    <name evidence="11" type="ORF">PU560_05750</name>
</gene>
<name>A0ABT5TXG5_9MICO</name>
<keyword evidence="6" id="KW-0645">Protease</keyword>
<evidence type="ECO:0000256" key="10">
    <source>
        <dbReference type="PROSITE-ProRule" id="PRU10077"/>
    </source>
</evidence>
<evidence type="ECO:0000256" key="3">
    <source>
        <dbReference type="ARBA" id="ARBA00004496"/>
    </source>
</evidence>
<proteinExistence type="inferred from homology"/>
<evidence type="ECO:0000256" key="7">
    <source>
        <dbReference type="ARBA" id="ARBA00022801"/>
    </source>
</evidence>
<dbReference type="EC" id="3.4.19.3" evidence="9"/>
<dbReference type="InterPro" id="IPR016125">
    <property type="entry name" value="Peptidase_C15-like"/>
</dbReference>
<comment type="function">
    <text evidence="2">Removes 5-oxoproline from various penultimate amino acid residues except L-proline.</text>
</comment>
<dbReference type="PIRSF" id="PIRSF015592">
    <property type="entry name" value="Prld-crbxl_pptds"/>
    <property type="match status" value="1"/>
</dbReference>
<evidence type="ECO:0000256" key="9">
    <source>
        <dbReference type="PROSITE-ProRule" id="PRU10076"/>
    </source>
</evidence>
<dbReference type="PROSITE" id="PS01334">
    <property type="entry name" value="PYRASE_CYS"/>
    <property type="match status" value="1"/>
</dbReference>
<evidence type="ECO:0000313" key="11">
    <source>
        <dbReference type="EMBL" id="MDD9205974.1"/>
    </source>
</evidence>
<evidence type="ECO:0000256" key="4">
    <source>
        <dbReference type="ARBA" id="ARBA00006641"/>
    </source>
</evidence>
<comment type="subcellular location">
    <subcellularLocation>
        <location evidence="3">Cytoplasm</location>
    </subcellularLocation>
</comment>
<dbReference type="Pfam" id="PF01470">
    <property type="entry name" value="Peptidase_C15"/>
    <property type="match status" value="1"/>
</dbReference>
<feature type="active site" evidence="9">
    <location>
        <position position="83"/>
    </location>
</feature>
<comment type="catalytic activity">
    <reaction evidence="1 9">
        <text>Release of an N-terminal pyroglutamyl group from a polypeptide, the second amino acid generally not being Pro.</text>
        <dbReference type="EC" id="3.4.19.3"/>
    </reaction>
</comment>
<dbReference type="PRINTS" id="PR00706">
    <property type="entry name" value="PYROGLUPTASE"/>
</dbReference>
<dbReference type="EMBL" id="JARACI010000733">
    <property type="protein sequence ID" value="MDD9205974.1"/>
    <property type="molecule type" value="Genomic_DNA"/>
</dbReference>
<comment type="similarity">
    <text evidence="4">Belongs to the peptidase C15 family.</text>
</comment>
<reference evidence="11" key="1">
    <citation type="submission" date="2023-02" db="EMBL/GenBank/DDBJ databases">
        <title>Georgenia sp.10Sc9-8, isolated from a soil sample collected from the Taklamakan desert.</title>
        <authorList>
            <person name="Liu S."/>
        </authorList>
    </citation>
    <scope>NUCLEOTIDE SEQUENCE</scope>
    <source>
        <strain evidence="11">10Sc9-8</strain>
    </source>
</reference>
<dbReference type="PROSITE" id="PS01333">
    <property type="entry name" value="PYRASE_GLU"/>
    <property type="match status" value="1"/>
</dbReference>
<dbReference type="InterPro" id="IPR036440">
    <property type="entry name" value="Peptidase_C15-like_sf"/>
</dbReference>
<dbReference type="PANTHER" id="PTHR23402">
    <property type="entry name" value="PROTEASE FAMILY C15 PYROGLUTAMYL-PEPTIDASE I-RELATED"/>
    <property type="match status" value="1"/>
</dbReference>
<accession>A0ABT5TXG5</accession>
<keyword evidence="7" id="KW-0378">Hydrolase</keyword>
<evidence type="ECO:0000256" key="6">
    <source>
        <dbReference type="ARBA" id="ARBA00022670"/>
    </source>
</evidence>
<keyword evidence="12" id="KW-1185">Reference proteome</keyword>
<dbReference type="Gene3D" id="3.40.630.20">
    <property type="entry name" value="Peptidase C15, pyroglutamyl peptidase I-like"/>
    <property type="match status" value="1"/>
</dbReference>
<dbReference type="SUPFAM" id="SSF53182">
    <property type="entry name" value="Pyrrolidone carboxyl peptidase (pyroglutamate aminopeptidase)"/>
    <property type="match status" value="1"/>
</dbReference>
<dbReference type="InterPro" id="IPR033694">
    <property type="entry name" value="PGPEP1_Cys_AS"/>
</dbReference>